<feature type="compositionally biased region" description="Low complexity" evidence="1">
    <location>
        <begin position="616"/>
        <end position="632"/>
    </location>
</feature>
<organism evidence="2 3">
    <name type="scientific">Zalerion maritima</name>
    <dbReference type="NCBI Taxonomy" id="339359"/>
    <lineage>
        <taxon>Eukaryota</taxon>
        <taxon>Fungi</taxon>
        <taxon>Dikarya</taxon>
        <taxon>Ascomycota</taxon>
        <taxon>Pezizomycotina</taxon>
        <taxon>Sordariomycetes</taxon>
        <taxon>Lulworthiomycetidae</taxon>
        <taxon>Lulworthiales</taxon>
        <taxon>Lulworthiaceae</taxon>
        <taxon>Zalerion</taxon>
    </lineage>
</organism>
<evidence type="ECO:0000256" key="1">
    <source>
        <dbReference type="SAM" id="MobiDB-lite"/>
    </source>
</evidence>
<comment type="caution">
    <text evidence="2">The sequence shown here is derived from an EMBL/GenBank/DDBJ whole genome shotgun (WGS) entry which is preliminary data.</text>
</comment>
<keyword evidence="3" id="KW-1185">Reference proteome</keyword>
<dbReference type="EMBL" id="JAKWBI020000050">
    <property type="protein sequence ID" value="KAJ2904568.1"/>
    <property type="molecule type" value="Genomic_DNA"/>
</dbReference>
<proteinExistence type="predicted"/>
<feature type="compositionally biased region" description="Polar residues" evidence="1">
    <location>
        <begin position="594"/>
        <end position="605"/>
    </location>
</feature>
<evidence type="ECO:0000313" key="3">
    <source>
        <dbReference type="Proteomes" id="UP001201980"/>
    </source>
</evidence>
<evidence type="ECO:0000313" key="2">
    <source>
        <dbReference type="EMBL" id="KAJ2904568.1"/>
    </source>
</evidence>
<accession>A0AAD5WU42</accession>
<feature type="region of interest" description="Disordered" evidence="1">
    <location>
        <begin position="526"/>
        <end position="573"/>
    </location>
</feature>
<name>A0AAD5WU42_9PEZI</name>
<feature type="compositionally biased region" description="Polar residues" evidence="1">
    <location>
        <begin position="650"/>
        <end position="663"/>
    </location>
</feature>
<gene>
    <name evidence="2" type="ORF">MKZ38_007767</name>
</gene>
<sequence>MPASIHPFGYLNGLLRFLAAQKAHTQSCGVIDGSCGRMEAFSCHPCAIVNPAIIVPSPDTQYAAFGGYVKSLADNTQLLVDVVDRAEDVLRTRGAHPADCGMYDLQSLVEILGNLKPLLDDCYSLLKTNERYQRASGVVDNIEWNVMVQPNVDKLVDRIAQHNARIEHFIRPFEIDVMTRMYDHIIRKIDEVQATTTRIHELLLQLIRSQDRNLYDEIRSKETRRIHTIPMPQGVRDALEREFNNHPDKDLGYPSLQAISDSFITQFGKSTKSFRPGLTLMDRTPPMLQYVCLFKCIFLLEKIKAAHDLRTCPANSHWHSYVRQMEDDLSSECRRFQTGEIGMPTSGSVSADMIGLWPDEEPEDIIDFVKPQLLMDKLVECRLVHRALNGSKKLTLLRHTGSHDERFRLILEATQANSGLRAPKNQKKVVDFDIRTSHLKPLYALPNGDSGPIEMILRANSEIFNLVFETLNDALRFQQALTCFRPWGVYCGYIEKVAFFTNGNTTGLPASLQLWVPDRIVGDPVTSTGTQESEAPNGVRSMSMASTSGYTSSRRATRVSVPTNTARTTRPGSVDYLGIDLERRLQDLHWDRASLSNPSSPNQATRPPLPIVECESPSPTTSVPVTSQRPSVAMPAPSHQESVGGPPISNGISMSPLSISPDLNQLGAFPPSHPSRRMSGVSVVSGQTSSSYPSDETTSPSEQTVSILTSRGTRSGVLHVEPVKPMLVMFTRNGDNGGLSIICMSIDNLTKPNHERCNCQQTNQAGRDCPITVIERSKGDAPIEAKILGPYMSDADTEWDVLKLAASRRGDSKGFGGCDWYGLQRVSIRFRSADDRFKLVGRLCFCANARRVFTVGDETACMRVGHVGLFGEVRIRYRRELQRYYVRMNQPRERDVINPTRDKMDAYLFGTV</sequence>
<protein>
    <submittedName>
        <fullName evidence="2">Uncharacterized protein</fullName>
    </submittedName>
</protein>
<feature type="region of interest" description="Disordered" evidence="1">
    <location>
        <begin position="593"/>
        <end position="703"/>
    </location>
</feature>
<feature type="compositionally biased region" description="Low complexity" evidence="1">
    <location>
        <begin position="679"/>
        <end position="691"/>
    </location>
</feature>
<feature type="compositionally biased region" description="Polar residues" evidence="1">
    <location>
        <begin position="692"/>
        <end position="703"/>
    </location>
</feature>
<dbReference type="Proteomes" id="UP001201980">
    <property type="component" value="Unassembled WGS sequence"/>
</dbReference>
<feature type="compositionally biased region" description="Polar residues" evidence="1">
    <location>
        <begin position="543"/>
        <end position="571"/>
    </location>
</feature>
<dbReference type="AlphaFoldDB" id="A0AAD5WU42"/>
<reference evidence="2" key="1">
    <citation type="submission" date="2022-07" db="EMBL/GenBank/DDBJ databases">
        <title>Draft genome sequence of Zalerion maritima ATCC 34329, a (micro)plastics degrading marine fungus.</title>
        <authorList>
            <person name="Paco A."/>
            <person name="Goncalves M.F.M."/>
            <person name="Rocha-Santos T.A.P."/>
            <person name="Alves A."/>
        </authorList>
    </citation>
    <scope>NUCLEOTIDE SEQUENCE</scope>
    <source>
        <strain evidence="2">ATCC 34329</strain>
    </source>
</reference>